<dbReference type="EMBL" id="JAFEMC010000003">
    <property type="protein sequence ID" value="MBM6577091.1"/>
    <property type="molecule type" value="Genomic_DNA"/>
</dbReference>
<reference evidence="2 3" key="1">
    <citation type="submission" date="2020-12" db="EMBL/GenBank/DDBJ databases">
        <title>Sphingomonas sp.</title>
        <authorList>
            <person name="Kim M.K."/>
        </authorList>
    </citation>
    <scope>NUCLEOTIDE SEQUENCE [LARGE SCALE GENOMIC DNA]</scope>
    <source>
        <strain evidence="2 3">BT552</strain>
    </source>
</reference>
<dbReference type="InterPro" id="IPR007110">
    <property type="entry name" value="Ig-like_dom"/>
</dbReference>
<evidence type="ECO:0000259" key="1">
    <source>
        <dbReference type="PROSITE" id="PS50835"/>
    </source>
</evidence>
<comment type="caution">
    <text evidence="2">The sequence shown here is derived from an EMBL/GenBank/DDBJ whole genome shotgun (WGS) entry which is preliminary data.</text>
</comment>
<proteinExistence type="predicted"/>
<sequence>MPLTITPNVSAMRCASGEPIVFQLQLCSTLGVPEDLTGRSVAFSVYDIARVESFYLHGVSKSDASGPFFEWAIDGTQSKAFFESGKSLRFQIAERLDNGIDDIVRGTLTIEEAAPRVDDLNSAPIARFVSRITRKNDPATINSPVFTVTVAAFNPGATPLPSWTAQPSITGSTISGQTLTGQDGTIANGSVTGRQWLRGGTAISGATSNTYLLVSADEGQTISYRVTATGAGGTNTSASPATATITAPAVPAPAFTVLPSATGTGIVGQTLTASDGTISNGTVSGRQWMRDGSPISGATGASYPLVSADEGKNIAVRVTATGPSGSTSATSNAIAVSAAPVAPSITTAPVVSGSSVVGQSLTTNTGIWTASPTSYAYQWLRDGAAISGATSSTYLLVSADDGKAVACRVTATNAVGSSSPATSNSIAVSAALAAPTNTSAPVVSGSGTVGQTLSSSAGGWTGSPTSYAYQWTRDGSAISGATASTYTLVSADASKTVLCRVTATNAAGSSSPTASNAIAVAAEQSALPAITVADFVAAGDSRTASGGGYSNSGGTEGAGAAMGASVAGWYAPAFKNRLLMGRDWNYGVGAVTSRNLTIRARVANNASTGNPARDETNVASDVAYNTGTQGKYSLNGHPAQFTVHFMDVNDGNPPFYTSPLASMIEESTQIDERQAGRPNGVQYVLNGMPKGSTPIIGEAKTVASDGKVNASYSNGFVDGESWGETGVVAADGIKVLSKTTGTPSEDQYSVTGGVWTFHSSRIGQTVYVSYAYQASGATSTYMRTMRNWKNSSSPAPFVDPDTGVSYAIAGLRYNRPFIRLVDSWGAVADLTRDPTGMTAIPGGMDILGIHQHPRMAYFGAYKPLKAAFEADYPAAPSQDNPLQGNNGQLATANGVLKVYSGTLPGAMASHPTVRSTTTFRTFHTSSGTQQIISNDGQGNLSATGVTGTVDAAGNYTLTYTTALANGAFLYAEQDSTNHIYNPYFDPAQGSGVMPTATGLTGSIPRGWTLTLPTAVTNALNAGTFTLDVQPVATSGGKYKMVMTMQGAIGSRVTITLQNGNGLIGLAARMSAGQQIRTGRTRTIKPGPNGRFYGLEGPGNVSSRISTPTAVSFPSPSGPVTATQHTSTAFNASNTYPFSGTIVADAGNAFTSIDITPPIDTTNFTDFGSLLTTLNVVTDGAKPISAVIEFSDIWVRATPN</sequence>
<gene>
    <name evidence="2" type="ORF">ILT43_11980</name>
</gene>
<keyword evidence="3" id="KW-1185">Reference proteome</keyword>
<dbReference type="RefSeq" id="WP_204199189.1">
    <property type="nucleotide sequence ID" value="NZ_JAFEMC010000003.1"/>
</dbReference>
<evidence type="ECO:0000313" key="2">
    <source>
        <dbReference type="EMBL" id="MBM6577091.1"/>
    </source>
</evidence>
<dbReference type="PROSITE" id="PS50835">
    <property type="entry name" value="IG_LIKE"/>
    <property type="match status" value="2"/>
</dbReference>
<feature type="domain" description="Ig-like" evidence="1">
    <location>
        <begin position="435"/>
        <end position="515"/>
    </location>
</feature>
<dbReference type="Proteomes" id="UP000763641">
    <property type="component" value="Unassembled WGS sequence"/>
</dbReference>
<protein>
    <recommendedName>
        <fullName evidence="1">Ig-like domain-containing protein</fullName>
    </recommendedName>
</protein>
<dbReference type="Gene3D" id="2.60.40.2700">
    <property type="match status" value="4"/>
</dbReference>
<feature type="domain" description="Ig-like" evidence="1">
    <location>
        <begin position="343"/>
        <end position="427"/>
    </location>
</feature>
<organism evidence="2 3">
    <name type="scientific">Sphingomonas longa</name>
    <dbReference type="NCBI Taxonomy" id="2778730"/>
    <lineage>
        <taxon>Bacteria</taxon>
        <taxon>Pseudomonadati</taxon>
        <taxon>Pseudomonadota</taxon>
        <taxon>Alphaproteobacteria</taxon>
        <taxon>Sphingomonadales</taxon>
        <taxon>Sphingomonadaceae</taxon>
        <taxon>Sphingomonas</taxon>
    </lineage>
</organism>
<name>A0ABS2D839_9SPHN</name>
<accession>A0ABS2D839</accession>
<evidence type="ECO:0000313" key="3">
    <source>
        <dbReference type="Proteomes" id="UP000763641"/>
    </source>
</evidence>